<keyword evidence="3" id="KW-1185">Reference proteome</keyword>
<keyword evidence="1" id="KW-1133">Transmembrane helix</keyword>
<feature type="transmembrane region" description="Helical" evidence="1">
    <location>
        <begin position="944"/>
        <end position="966"/>
    </location>
</feature>
<feature type="transmembrane region" description="Helical" evidence="1">
    <location>
        <begin position="1198"/>
        <end position="1217"/>
    </location>
</feature>
<organism evidence="2 3">
    <name type="scientific">Paramecium sonneborni</name>
    <dbReference type="NCBI Taxonomy" id="65129"/>
    <lineage>
        <taxon>Eukaryota</taxon>
        <taxon>Sar</taxon>
        <taxon>Alveolata</taxon>
        <taxon>Ciliophora</taxon>
        <taxon>Intramacronucleata</taxon>
        <taxon>Oligohymenophorea</taxon>
        <taxon>Peniculida</taxon>
        <taxon>Parameciidae</taxon>
        <taxon>Paramecium</taxon>
    </lineage>
</organism>
<proteinExistence type="predicted"/>
<comment type="caution">
    <text evidence="2">The sequence shown here is derived from an EMBL/GenBank/DDBJ whole genome shotgun (WGS) entry which is preliminary data.</text>
</comment>
<evidence type="ECO:0000313" key="2">
    <source>
        <dbReference type="EMBL" id="CAD8116721.1"/>
    </source>
</evidence>
<dbReference type="OrthoDB" id="77931at2759"/>
<protein>
    <recommendedName>
        <fullName evidence="4">Transmembrane protein</fullName>
    </recommendedName>
</protein>
<accession>A0A8S1QNH1</accession>
<reference evidence="2" key="1">
    <citation type="submission" date="2021-01" db="EMBL/GenBank/DDBJ databases">
        <authorList>
            <consortium name="Genoscope - CEA"/>
            <person name="William W."/>
        </authorList>
    </citation>
    <scope>NUCLEOTIDE SEQUENCE</scope>
</reference>
<keyword evidence="1" id="KW-0812">Transmembrane</keyword>
<keyword evidence="1" id="KW-0472">Membrane</keyword>
<evidence type="ECO:0000313" key="3">
    <source>
        <dbReference type="Proteomes" id="UP000692954"/>
    </source>
</evidence>
<feature type="transmembrane region" description="Helical" evidence="1">
    <location>
        <begin position="1152"/>
        <end position="1178"/>
    </location>
</feature>
<gene>
    <name evidence="2" type="ORF">PSON_ATCC_30995.1.T1110197</name>
</gene>
<feature type="transmembrane region" description="Helical" evidence="1">
    <location>
        <begin position="902"/>
        <end position="923"/>
    </location>
</feature>
<dbReference type="PANTHER" id="PTHR11319:SF35">
    <property type="entry name" value="OUTER MEMBRANE PROTEIN PMPC-RELATED"/>
    <property type="match status" value="1"/>
</dbReference>
<name>A0A8S1QNH1_9CILI</name>
<dbReference type="PANTHER" id="PTHR11319">
    <property type="entry name" value="G PROTEIN-COUPLED RECEPTOR-RELATED"/>
    <property type="match status" value="1"/>
</dbReference>
<feature type="transmembrane region" description="Helical" evidence="1">
    <location>
        <begin position="1043"/>
        <end position="1062"/>
    </location>
</feature>
<feature type="transmembrane region" description="Helical" evidence="1">
    <location>
        <begin position="1224"/>
        <end position="1245"/>
    </location>
</feature>
<evidence type="ECO:0008006" key="4">
    <source>
        <dbReference type="Google" id="ProtNLM"/>
    </source>
</evidence>
<feature type="transmembrane region" description="Helical" evidence="1">
    <location>
        <begin position="1086"/>
        <end position="1111"/>
    </location>
</feature>
<evidence type="ECO:0000256" key="1">
    <source>
        <dbReference type="SAM" id="Phobius"/>
    </source>
</evidence>
<dbReference type="Proteomes" id="UP000692954">
    <property type="component" value="Unassembled WGS sequence"/>
</dbReference>
<sequence>MSSLISIHSEKKQFIKINNIQFNSNFYHQYQDDPNENFAGLMYIYSIQGEIQINNIYCQENAITNSSASFLYLISQSILLNNFVIIYHNIIKQQLWSQFYSLQIDEQFNQDQINQIIQQIYPIYVKGGAAKVFSQNFQCKNSIFQNIMAFTSAIFEIKTLGLGFVKFLNISSNQIISTKRDRNDNFGSVNINSQNSNLNLEFENFNFQNVQNGMATAILSINPSQRQNKILLQNLQIINCFSFLNQIVSIQFSAFNNLNEVQIKNITVIFDEFQLMTYLSKFSQLSQTEISQIITDNSLFNIVGGTISINQFFIQGIIFSPIFKMINTIKLEIRDCYINEVQTYYPLQLILLNHYQNSVVIFEKIQIDRFSIKELNSEQQQVQKATDFKVIGCQLQKQSENTILDSKIEIIKNMQLLLNLSLNSNHSLIQISSQNSKLKLILNQVKLLQNNCQNYTKGLIYFVLTDFKFVRINEFQCSNNKIKEYGCLYFNAGAYNIKQKVMVYDSVFIQNYGSQGTAIQVENIQLLISKSKILENYAGKAGGGIYLNIEKNGFKIEESILMSNQAKVGGGMFLEKYNNLNSENFQQSYLLFNTAESYANNLVEEPTHLSVFINQMEMQSQQLQLDNQNMLVSIIQPYNIIEQGFIQKAQWLMIPSNQKINSYKIYVPKYQVFKSYLEMISINFKNGYNENLENLTNPSCLIVATIHYENKSIESEEKIHQNLMFDMDSKVFDLSSLSFGFDPYYQDNRILQIELNCMSESNEVPLKYYIYAKTLKCQLGEFYIDKGCQVCQSNQGFYSVTYNATKCSIFDKEKFENITSNKIKLYEGYWRPDQFSDYTESCIKNPKFCTGGWEVGNSLCSKGHFGGLCEECDNFDFRGDGMFFKNLQNFQCLGCNRIQDSILPFLLTSLWALFSILITLRSIEKSNRLFSSLKIRQKFNHESILIKMLLNYLWIFSVVFTFNINFSFSLNFIELTSNASFFMANNLDCYLSQLQNYELIYIRIIAMLILILIQLLLIWAGFTIHAQCKKKSLNRSIISNTLLYLYVSNYAALIKQLCSIVSKREISKIFYIQGDVSLIYGTTEHFSWIIGFVIPSLGMIGLLIPFSLFFVMDINRDQLDKIKLRRHICYLFNEYNTESYYWEQIKLSKKTIIIIILTYFESNVLLRASLLGLCLLFYQLLAVKQKPYIISSLNFLDIQTGQICSISIFIAAAKYVSEKENDQVLSVILQIFIVILCCRLCYPFITNIFRVYFKKYKVPLIDYFHKLLRCIKANCFLTIYLNNQLKKLNYLEQRRRNNFAKLRCHLIQISKVQIGHQKQMISMINSQSTIRYRQTITDVDMHKLISP</sequence>
<dbReference type="EMBL" id="CAJJDN010000111">
    <property type="protein sequence ID" value="CAD8116721.1"/>
    <property type="molecule type" value="Genomic_DNA"/>
</dbReference>
<feature type="transmembrane region" description="Helical" evidence="1">
    <location>
        <begin position="1000"/>
        <end position="1022"/>
    </location>
</feature>